<name>A0A347UEM6_9RHOB</name>
<dbReference type="Pfam" id="PF04077">
    <property type="entry name" value="DsrH"/>
    <property type="match status" value="1"/>
</dbReference>
<gene>
    <name evidence="1" type="primary">dsrH</name>
    <name evidence="1" type="ORF">BAR1_04775</name>
</gene>
<keyword evidence="1" id="KW-0808">Transferase</keyword>
<dbReference type="NCBIfam" id="TIGR03011">
    <property type="entry name" value="sulf_tusB_dsrH"/>
    <property type="match status" value="1"/>
</dbReference>
<keyword evidence="2" id="KW-1185">Reference proteome</keyword>
<dbReference type="KEGG" id="pamo:BAR1_04775"/>
<dbReference type="InterPro" id="IPR027396">
    <property type="entry name" value="DsrEFH-like"/>
</dbReference>
<proteinExistence type="predicted"/>
<sequence>MATLHTVNKSPFETQALLSCLGHAKAGDTVLLIEDGVYGAAGGTALTDAVAGLGGAVTLAVLAPDLKARGIDEGRLMDGVKTVDYAGFVELAASHDRTQNWL</sequence>
<dbReference type="GO" id="GO:0016740">
    <property type="term" value="F:transferase activity"/>
    <property type="evidence" value="ECO:0007669"/>
    <property type="project" value="UniProtKB-KW"/>
</dbReference>
<dbReference type="Proteomes" id="UP000261704">
    <property type="component" value="Chromosome"/>
</dbReference>
<dbReference type="OrthoDB" id="9795117at2"/>
<dbReference type="PANTHER" id="PTHR37526">
    <property type="entry name" value="PROTEIN TUSB"/>
    <property type="match status" value="1"/>
</dbReference>
<dbReference type="InterPro" id="IPR007215">
    <property type="entry name" value="Sulphur_relay_TusB/DsrH"/>
</dbReference>
<organism evidence="1 2">
    <name type="scientific">Profundibacter amoris</name>
    <dbReference type="NCBI Taxonomy" id="2171755"/>
    <lineage>
        <taxon>Bacteria</taxon>
        <taxon>Pseudomonadati</taxon>
        <taxon>Pseudomonadota</taxon>
        <taxon>Alphaproteobacteria</taxon>
        <taxon>Rhodobacterales</taxon>
        <taxon>Paracoccaceae</taxon>
        <taxon>Profundibacter</taxon>
    </lineage>
</organism>
<dbReference type="RefSeq" id="WP_118941961.1">
    <property type="nucleotide sequence ID" value="NZ_CP032125.1"/>
</dbReference>
<reference evidence="1 2" key="1">
    <citation type="submission" date="2018-09" db="EMBL/GenBank/DDBJ databases">
        <title>Profundibacter amoris BAR1 gen. nov., sp. nov., a new member of the Roseobacter clade isolated at Lokis Castle Vent Field on the Arctic Mid-Oceanic Ridge.</title>
        <authorList>
            <person name="Le Moine Bauer S."/>
            <person name="Sjoeberg A.G."/>
            <person name="L'Haridon S."/>
            <person name="Stokke R."/>
            <person name="Roalkvam I."/>
            <person name="Steen I.H."/>
            <person name="Dahle H."/>
        </authorList>
    </citation>
    <scope>NUCLEOTIDE SEQUENCE [LARGE SCALE GENOMIC DNA]</scope>
    <source>
        <strain evidence="1 2">BAR1</strain>
    </source>
</reference>
<dbReference type="EMBL" id="CP032125">
    <property type="protein sequence ID" value="AXX97304.1"/>
    <property type="molecule type" value="Genomic_DNA"/>
</dbReference>
<accession>A0A347UEM6</accession>
<dbReference type="AlphaFoldDB" id="A0A347UEM6"/>
<dbReference type="GO" id="GO:1990228">
    <property type="term" value="C:sulfurtransferase complex"/>
    <property type="evidence" value="ECO:0007669"/>
    <property type="project" value="TreeGrafter"/>
</dbReference>
<evidence type="ECO:0000313" key="2">
    <source>
        <dbReference type="Proteomes" id="UP000261704"/>
    </source>
</evidence>
<dbReference type="PANTHER" id="PTHR37526:SF1">
    <property type="entry name" value="PROTEIN TUSB"/>
    <property type="match status" value="1"/>
</dbReference>
<evidence type="ECO:0000313" key="1">
    <source>
        <dbReference type="EMBL" id="AXX97304.1"/>
    </source>
</evidence>
<dbReference type="GO" id="GO:0002143">
    <property type="term" value="P:tRNA wobble position uridine thiolation"/>
    <property type="evidence" value="ECO:0007669"/>
    <property type="project" value="InterPro"/>
</dbReference>
<dbReference type="SUPFAM" id="SSF75169">
    <property type="entry name" value="DsrEFH-like"/>
    <property type="match status" value="1"/>
</dbReference>
<protein>
    <submittedName>
        <fullName evidence="1">Sulfurtransferase complex subunit TusB</fullName>
    </submittedName>
</protein>
<dbReference type="Gene3D" id="3.40.1260.10">
    <property type="entry name" value="DsrEFH-like"/>
    <property type="match status" value="1"/>
</dbReference>